<evidence type="ECO:0000259" key="2">
    <source>
        <dbReference type="Pfam" id="PF14392"/>
    </source>
</evidence>
<protein>
    <recommendedName>
        <fullName evidence="2">Zinc knuckle CX2CX4HX4C domain-containing protein</fullName>
    </recommendedName>
</protein>
<keyword evidence="4" id="KW-1185">Reference proteome</keyword>
<feature type="region of interest" description="Disordered" evidence="1">
    <location>
        <begin position="18"/>
        <end position="38"/>
    </location>
</feature>
<evidence type="ECO:0000313" key="4">
    <source>
        <dbReference type="Proteomes" id="UP000187203"/>
    </source>
</evidence>
<dbReference type="PANTHER" id="PTHR31286">
    <property type="entry name" value="GLYCINE-RICH CELL WALL STRUCTURAL PROTEIN 1.8-LIKE"/>
    <property type="match status" value="1"/>
</dbReference>
<dbReference type="InterPro" id="IPR040256">
    <property type="entry name" value="At4g02000-like"/>
</dbReference>
<dbReference type="PANTHER" id="PTHR31286:SF167">
    <property type="entry name" value="OS09G0268800 PROTEIN"/>
    <property type="match status" value="1"/>
</dbReference>
<organism evidence="3 4">
    <name type="scientific">Corchorus olitorius</name>
    <dbReference type="NCBI Taxonomy" id="93759"/>
    <lineage>
        <taxon>Eukaryota</taxon>
        <taxon>Viridiplantae</taxon>
        <taxon>Streptophyta</taxon>
        <taxon>Embryophyta</taxon>
        <taxon>Tracheophyta</taxon>
        <taxon>Spermatophyta</taxon>
        <taxon>Magnoliopsida</taxon>
        <taxon>eudicotyledons</taxon>
        <taxon>Gunneridae</taxon>
        <taxon>Pentapetalae</taxon>
        <taxon>rosids</taxon>
        <taxon>malvids</taxon>
        <taxon>Malvales</taxon>
        <taxon>Malvaceae</taxon>
        <taxon>Grewioideae</taxon>
        <taxon>Apeibeae</taxon>
        <taxon>Corchorus</taxon>
    </lineage>
</organism>
<dbReference type="InterPro" id="IPR025836">
    <property type="entry name" value="Zn_knuckle_CX2CX4HX4C"/>
</dbReference>
<feature type="compositionally biased region" description="Low complexity" evidence="1">
    <location>
        <begin position="19"/>
        <end position="31"/>
    </location>
</feature>
<accession>A0A1R3KJN5</accession>
<evidence type="ECO:0000256" key="1">
    <source>
        <dbReference type="SAM" id="MobiDB-lite"/>
    </source>
</evidence>
<evidence type="ECO:0000313" key="3">
    <source>
        <dbReference type="EMBL" id="OMP07301.1"/>
    </source>
</evidence>
<dbReference type="Proteomes" id="UP000187203">
    <property type="component" value="Unassembled WGS sequence"/>
</dbReference>
<feature type="domain" description="Zinc knuckle CX2CX4HX4C" evidence="2">
    <location>
        <begin position="212"/>
        <end position="254"/>
    </location>
</feature>
<dbReference type="Pfam" id="PF14392">
    <property type="entry name" value="zf-CCHC_4"/>
    <property type="match status" value="1"/>
</dbReference>
<sequence length="306" mass="35566">MGKRNAYLEIVADKDMNAESLHSNSGESSEASDGEGQGTKILNHVPIENVVEKARRGPVLEIIVEEIERDGEIWKQCVVGDLLDSRLFSTHHLQSWINRVWRVGNNARAIARDGNKYVIFVQTEVVRQFVLQENPWLVDAEWKPNTKLRDMKVDSILIWMHVVDLPTEYLNHVMARKFGNVAGRFVMADWEGDPTSNVRFMRIRVWINPHKPLIAGAFYKRDDGVIDWAIFSYEKVHRFCKKCGRICHTQSQCTHLNAEIEDEVNEQMEEIRREQSYEIVLDNQHNLFTYEGPLQEGEEDYNNNIQ</sequence>
<dbReference type="OrthoDB" id="1690666at2759"/>
<dbReference type="EMBL" id="AWUE01013311">
    <property type="protein sequence ID" value="OMP07301.1"/>
    <property type="molecule type" value="Genomic_DNA"/>
</dbReference>
<comment type="caution">
    <text evidence="3">The sequence shown here is derived from an EMBL/GenBank/DDBJ whole genome shotgun (WGS) entry which is preliminary data.</text>
</comment>
<gene>
    <name evidence="3" type="ORF">COLO4_07457</name>
</gene>
<proteinExistence type="predicted"/>
<dbReference type="AlphaFoldDB" id="A0A1R3KJN5"/>
<reference evidence="4" key="1">
    <citation type="submission" date="2013-09" db="EMBL/GenBank/DDBJ databases">
        <title>Corchorus olitorius genome sequencing.</title>
        <authorList>
            <person name="Alam M."/>
            <person name="Haque M.S."/>
            <person name="Islam M.S."/>
            <person name="Emdad E.M."/>
            <person name="Islam M.M."/>
            <person name="Ahmed B."/>
            <person name="Halim A."/>
            <person name="Hossen Q.M.M."/>
            <person name="Hossain M.Z."/>
            <person name="Ahmed R."/>
            <person name="Khan M.M."/>
            <person name="Islam R."/>
            <person name="Rashid M.M."/>
            <person name="Khan S.A."/>
            <person name="Rahman M.S."/>
            <person name="Alam M."/>
            <person name="Yahiya A.S."/>
            <person name="Khan M.S."/>
            <person name="Azam M.S."/>
            <person name="Haque T."/>
            <person name="Lashkar M.Z.H."/>
            <person name="Akhand A.I."/>
            <person name="Morshed G."/>
            <person name="Roy S."/>
            <person name="Uddin K.S."/>
            <person name="Rabeya T."/>
            <person name="Hossain A.S."/>
            <person name="Chowdhury A."/>
            <person name="Snigdha A.R."/>
            <person name="Mortoza M.S."/>
            <person name="Matin S.A."/>
            <person name="Hoque S.M.E."/>
            <person name="Islam M.K."/>
            <person name="Roy D.K."/>
            <person name="Haider R."/>
            <person name="Moosa M.M."/>
            <person name="Elias S.M."/>
            <person name="Hasan A.M."/>
            <person name="Jahan S."/>
            <person name="Shafiuddin M."/>
            <person name="Mahmood N."/>
            <person name="Shommy N.S."/>
        </authorList>
    </citation>
    <scope>NUCLEOTIDE SEQUENCE [LARGE SCALE GENOMIC DNA]</scope>
    <source>
        <strain evidence="4">cv. O-4</strain>
    </source>
</reference>
<name>A0A1R3KJN5_9ROSI</name>